<evidence type="ECO:0000313" key="8">
    <source>
        <dbReference type="Proteomes" id="UP000199309"/>
    </source>
</evidence>
<dbReference type="InterPro" id="IPR001204">
    <property type="entry name" value="Phos_transporter"/>
</dbReference>
<keyword evidence="2" id="KW-0813">Transport</keyword>
<keyword evidence="4 6" id="KW-1133">Transmembrane helix</keyword>
<feature type="transmembrane region" description="Helical" evidence="6">
    <location>
        <begin position="258"/>
        <end position="284"/>
    </location>
</feature>
<evidence type="ECO:0000256" key="3">
    <source>
        <dbReference type="ARBA" id="ARBA00022692"/>
    </source>
</evidence>
<reference evidence="7 8" key="1">
    <citation type="submission" date="2016-10" db="EMBL/GenBank/DDBJ databases">
        <authorList>
            <person name="de Groot N.N."/>
        </authorList>
    </citation>
    <scope>NUCLEOTIDE SEQUENCE [LARGE SCALE GENOMIC DNA]</scope>
    <source>
        <strain evidence="7 8">DSM 16981</strain>
    </source>
</reference>
<dbReference type="GO" id="GO:0035435">
    <property type="term" value="P:phosphate ion transmembrane transport"/>
    <property type="evidence" value="ECO:0007669"/>
    <property type="project" value="TreeGrafter"/>
</dbReference>
<organism evidence="7 8">
    <name type="scientific">Megasphaera paucivorans</name>
    <dbReference type="NCBI Taxonomy" id="349095"/>
    <lineage>
        <taxon>Bacteria</taxon>
        <taxon>Bacillati</taxon>
        <taxon>Bacillota</taxon>
        <taxon>Negativicutes</taxon>
        <taxon>Veillonellales</taxon>
        <taxon>Veillonellaceae</taxon>
        <taxon>Megasphaera</taxon>
    </lineage>
</organism>
<dbReference type="AlphaFoldDB" id="A0A1G9Q4Q8"/>
<evidence type="ECO:0000256" key="6">
    <source>
        <dbReference type="SAM" id="Phobius"/>
    </source>
</evidence>
<keyword evidence="3 6" id="KW-0812">Transmembrane</keyword>
<feature type="transmembrane region" description="Helical" evidence="6">
    <location>
        <begin position="39"/>
        <end position="59"/>
    </location>
</feature>
<dbReference type="OrthoDB" id="9779554at2"/>
<evidence type="ECO:0000256" key="4">
    <source>
        <dbReference type="ARBA" id="ARBA00022989"/>
    </source>
</evidence>
<dbReference type="EMBL" id="FNHQ01000001">
    <property type="protein sequence ID" value="SDM06034.1"/>
    <property type="molecule type" value="Genomic_DNA"/>
</dbReference>
<feature type="transmembrane region" description="Helical" evidence="6">
    <location>
        <begin position="217"/>
        <end position="238"/>
    </location>
</feature>
<keyword evidence="5 6" id="KW-0472">Membrane</keyword>
<dbReference type="RefSeq" id="WP_091647246.1">
    <property type="nucleotide sequence ID" value="NZ_FNHQ01000001.1"/>
</dbReference>
<dbReference type="STRING" id="349095.SAMN05660299_00112"/>
<feature type="transmembrane region" description="Helical" evidence="6">
    <location>
        <begin position="305"/>
        <end position="326"/>
    </location>
</feature>
<feature type="transmembrane region" description="Helical" evidence="6">
    <location>
        <begin position="106"/>
        <end position="127"/>
    </location>
</feature>
<evidence type="ECO:0000256" key="2">
    <source>
        <dbReference type="ARBA" id="ARBA00022448"/>
    </source>
</evidence>
<gene>
    <name evidence="7" type="ORF">SAMN05660299_00112</name>
</gene>
<dbReference type="GO" id="GO:0016020">
    <property type="term" value="C:membrane"/>
    <property type="evidence" value="ECO:0007669"/>
    <property type="project" value="UniProtKB-SubCell"/>
</dbReference>
<evidence type="ECO:0000313" key="7">
    <source>
        <dbReference type="EMBL" id="SDM06034.1"/>
    </source>
</evidence>
<accession>A0A1G9Q4Q8</accession>
<feature type="transmembrane region" description="Helical" evidence="6">
    <location>
        <begin position="192"/>
        <end position="210"/>
    </location>
</feature>
<protein>
    <submittedName>
        <fullName evidence="7">Inorganic phosphate transporter, PiT family</fullName>
    </submittedName>
</protein>
<feature type="transmembrane region" description="Helical" evidence="6">
    <location>
        <begin position="134"/>
        <end position="157"/>
    </location>
</feature>
<comment type="subcellular location">
    <subcellularLocation>
        <location evidence="1">Membrane</location>
        <topology evidence="1">Multi-pass membrane protein</topology>
    </subcellularLocation>
</comment>
<dbReference type="Pfam" id="PF01384">
    <property type="entry name" value="PHO4"/>
    <property type="match status" value="2"/>
</dbReference>
<proteinExistence type="predicted"/>
<dbReference type="GO" id="GO:0005315">
    <property type="term" value="F:phosphate transmembrane transporter activity"/>
    <property type="evidence" value="ECO:0007669"/>
    <property type="project" value="InterPro"/>
</dbReference>
<keyword evidence="8" id="KW-1185">Reference proteome</keyword>
<dbReference type="PANTHER" id="PTHR11101:SF80">
    <property type="entry name" value="PHOSPHATE TRANSPORTER"/>
    <property type="match status" value="1"/>
</dbReference>
<sequence>MLDTYLMIAVVVLALFFDFINGFHDTANAIATCVSTRAIRPGIAILGTAVLNFVGAMISTGVAKTIGGDIVISANLINEVIIIAGLIGAIIWNLVTWWFGMPSSSSHALIGGLIGAVCFSVGISALNGLGILKIILSLVLSPVVAIIVGYLIMHIVFHVCKGFKPAKVNLSANRLQVMSAALMAFSHGSNDAQKSMGIITLALLSGGFIGTLEVPMVVKLLCAAAMAAGTSVGGWKIIRTVGGKIFKMYPIHGFAADLNSAFVILTATLLHLPVSTTHVVSGSIMGVGAAERVKAVHWNVARQMVFAWVLTIPCTALMGAAAYYFISHVFTNFLPNLL</sequence>
<dbReference type="Proteomes" id="UP000199309">
    <property type="component" value="Unassembled WGS sequence"/>
</dbReference>
<evidence type="ECO:0000256" key="1">
    <source>
        <dbReference type="ARBA" id="ARBA00004141"/>
    </source>
</evidence>
<feature type="transmembrane region" description="Helical" evidence="6">
    <location>
        <begin position="80"/>
        <end position="100"/>
    </location>
</feature>
<evidence type="ECO:0000256" key="5">
    <source>
        <dbReference type="ARBA" id="ARBA00023136"/>
    </source>
</evidence>
<name>A0A1G9Q4Q8_9FIRM</name>
<dbReference type="PANTHER" id="PTHR11101">
    <property type="entry name" value="PHOSPHATE TRANSPORTER"/>
    <property type="match status" value="1"/>
</dbReference>